<keyword evidence="2" id="KW-1185">Reference proteome</keyword>
<protein>
    <submittedName>
        <fullName evidence="1">Uncharacterized protein</fullName>
    </submittedName>
</protein>
<name>A0A8C4V2L0_FALTI</name>
<reference evidence="1" key="1">
    <citation type="submission" date="2025-08" db="UniProtKB">
        <authorList>
            <consortium name="Ensembl"/>
        </authorList>
    </citation>
    <scope>IDENTIFICATION</scope>
</reference>
<reference evidence="1" key="2">
    <citation type="submission" date="2025-09" db="UniProtKB">
        <authorList>
            <consortium name="Ensembl"/>
        </authorList>
    </citation>
    <scope>IDENTIFICATION</scope>
</reference>
<evidence type="ECO:0000313" key="2">
    <source>
        <dbReference type="Proteomes" id="UP000694562"/>
    </source>
</evidence>
<sequence length="80" mass="9394">MKHKDLLQSQQRCKEMSKQAKEFLDHYTAEKEAEILQYENELVQLQLYLDQVQKDVLSWVRKCGMGRGRSSRSGTGYIRG</sequence>
<dbReference type="AlphaFoldDB" id="A0A8C4V2L0"/>
<dbReference type="OrthoDB" id="2134857at2759"/>
<accession>A0A8C4V2L0</accession>
<evidence type="ECO:0000313" key="1">
    <source>
        <dbReference type="Ensembl" id="ENSFTIP00000021697.1"/>
    </source>
</evidence>
<dbReference type="Proteomes" id="UP000694562">
    <property type="component" value="Unplaced"/>
</dbReference>
<dbReference type="Ensembl" id="ENSFTIT00000022606.1">
    <property type="protein sequence ID" value="ENSFTIP00000021697.1"/>
    <property type="gene ID" value="ENSFTIG00000014087.1"/>
</dbReference>
<proteinExistence type="predicted"/>
<organism evidence="1 2">
    <name type="scientific">Falco tinnunculus</name>
    <name type="common">Common kestrel</name>
    <dbReference type="NCBI Taxonomy" id="100819"/>
    <lineage>
        <taxon>Eukaryota</taxon>
        <taxon>Metazoa</taxon>
        <taxon>Chordata</taxon>
        <taxon>Craniata</taxon>
        <taxon>Vertebrata</taxon>
        <taxon>Euteleostomi</taxon>
        <taxon>Archelosauria</taxon>
        <taxon>Archosauria</taxon>
        <taxon>Dinosauria</taxon>
        <taxon>Saurischia</taxon>
        <taxon>Theropoda</taxon>
        <taxon>Coelurosauria</taxon>
        <taxon>Aves</taxon>
        <taxon>Neognathae</taxon>
        <taxon>Neoaves</taxon>
        <taxon>Telluraves</taxon>
        <taxon>Australaves</taxon>
        <taxon>Falconiformes</taxon>
        <taxon>Falconidae</taxon>
        <taxon>Falco</taxon>
    </lineage>
</organism>
<dbReference type="OMA" id="IPLWVRN"/>